<accession>A0A437PMB9</accession>
<dbReference type="PROSITE" id="PS51349">
    <property type="entry name" value="FMN_HYDROXY_ACID_DH_2"/>
    <property type="match status" value="1"/>
</dbReference>
<evidence type="ECO:0000313" key="10">
    <source>
        <dbReference type="Proteomes" id="UP000283128"/>
    </source>
</evidence>
<dbReference type="InterPro" id="IPR037396">
    <property type="entry name" value="FMN_HAD"/>
</dbReference>
<feature type="binding site" evidence="7">
    <location>
        <position position="282"/>
    </location>
    <ligand>
        <name>FMN</name>
        <dbReference type="ChEBI" id="CHEBI:58210"/>
    </ligand>
</feature>
<evidence type="ECO:0000256" key="7">
    <source>
        <dbReference type="PIRSR" id="PIRSR000138-2"/>
    </source>
</evidence>
<dbReference type="PANTHER" id="PTHR10578">
    <property type="entry name" value="S -2-HYDROXY-ACID OXIDASE-RELATED"/>
    <property type="match status" value="1"/>
</dbReference>
<dbReference type="SUPFAM" id="SSF51395">
    <property type="entry name" value="FMN-linked oxidoreductases"/>
    <property type="match status" value="1"/>
</dbReference>
<feature type="binding site" evidence="7">
    <location>
        <position position="166"/>
    </location>
    <ligand>
        <name>glyoxylate</name>
        <dbReference type="ChEBI" id="CHEBI:36655"/>
    </ligand>
</feature>
<feature type="binding site" evidence="7">
    <location>
        <position position="192"/>
    </location>
    <ligand>
        <name>FMN</name>
        <dbReference type="ChEBI" id="CHEBI:58210"/>
    </ligand>
</feature>
<dbReference type="GO" id="GO:0010181">
    <property type="term" value="F:FMN binding"/>
    <property type="evidence" value="ECO:0007669"/>
    <property type="project" value="InterPro"/>
</dbReference>
<evidence type="ECO:0000256" key="5">
    <source>
        <dbReference type="ARBA" id="ARBA00024042"/>
    </source>
</evidence>
<reference evidence="9 10" key="1">
    <citation type="submission" date="2019-01" db="EMBL/GenBank/DDBJ databases">
        <title>Genome sequences of Streptomyces and Rhizobium isolates collected from root and soil.</title>
        <authorList>
            <person name="Chhettri S."/>
            <person name="Sevigny J.L."/>
            <person name="Sen A."/>
            <person name="Ennis N."/>
            <person name="Tisa L."/>
        </authorList>
    </citation>
    <scope>NUCLEOTIDE SEQUENCE [LARGE SCALE GENOMIC DNA]</scope>
    <source>
        <strain evidence="9 10">San01</strain>
    </source>
</reference>
<dbReference type="FunFam" id="3.20.20.70:FF:000029">
    <property type="entry name" value="L-lactate dehydrogenase"/>
    <property type="match status" value="1"/>
</dbReference>
<feature type="binding site" evidence="7">
    <location>
        <begin position="337"/>
        <end position="341"/>
    </location>
    <ligand>
        <name>FMN</name>
        <dbReference type="ChEBI" id="CHEBI:58210"/>
    </ligand>
</feature>
<dbReference type="PIRSF" id="PIRSF000138">
    <property type="entry name" value="Al-hdrx_acd_dh"/>
    <property type="match status" value="1"/>
</dbReference>
<proteinExistence type="inferred from homology"/>
<keyword evidence="4" id="KW-0560">Oxidoreductase</keyword>
<dbReference type="Pfam" id="PF01070">
    <property type="entry name" value="FMN_dh"/>
    <property type="match status" value="1"/>
</dbReference>
<feature type="binding site" evidence="7">
    <location>
        <begin position="360"/>
        <end position="361"/>
    </location>
    <ligand>
        <name>FMN</name>
        <dbReference type="ChEBI" id="CHEBI:58210"/>
    </ligand>
</feature>
<feature type="binding site" evidence="7">
    <location>
        <position position="201"/>
    </location>
    <ligand>
        <name>glyoxylate</name>
        <dbReference type="ChEBI" id="CHEBI:36655"/>
    </ligand>
</feature>
<sequence>MPDYPRLDRRIPRPGDLRPFLALRGGKGLDRVQRRLSAAHTIEDLRRIAKVRTPSGPFHYVDGGAEEEISMDRAREAFRELEFRPGILCDVHAVDMTTTVLGGPSALPFGFGPTGGTRMMHAAGERAVLRAASRAGIPYALSSVGTTSIADLAAAEPGARRWFQTYLLKDRELSLRMIAEAKAHGYDALIVTVDVPVSGNRLRDLRTGMSYPPQLTLKTFLDASYRVEWWMNLLTTEPYTFTFEEPGRPRSELQVSGFNDNTTTFEDLARVRAAWDGPLVIKGIQTPSDARRAVDAGADGIVLSNHGGRQLDRTAPPLHLLPCVVRDVGADTEVMIDSGVRTGADVVAAIASGARFVLLGRAYLYGLMAGGEAGVDRAAHILRTEVERTMQLLGVTSIAELGPEHVRLFSRRAPLPFD</sequence>
<evidence type="ECO:0000256" key="4">
    <source>
        <dbReference type="ARBA" id="ARBA00023002"/>
    </source>
</evidence>
<feature type="binding site" evidence="7">
    <location>
        <position position="304"/>
    </location>
    <ligand>
        <name>FMN</name>
        <dbReference type="ChEBI" id="CHEBI:58210"/>
    </ligand>
</feature>
<feature type="binding site" evidence="7">
    <location>
        <begin position="113"/>
        <end position="115"/>
    </location>
    <ligand>
        <name>FMN</name>
        <dbReference type="ChEBI" id="CHEBI:58210"/>
    </ligand>
</feature>
<evidence type="ECO:0000256" key="2">
    <source>
        <dbReference type="ARBA" id="ARBA00022630"/>
    </source>
</evidence>
<dbReference type="OrthoDB" id="9770452at2"/>
<feature type="binding site" evidence="7">
    <location>
        <position position="306"/>
    </location>
    <ligand>
        <name>glyoxylate</name>
        <dbReference type="ChEBI" id="CHEBI:36655"/>
    </ligand>
</feature>
<keyword evidence="10" id="KW-1185">Reference proteome</keyword>
<evidence type="ECO:0000259" key="8">
    <source>
        <dbReference type="PROSITE" id="PS51349"/>
    </source>
</evidence>
<dbReference type="InterPro" id="IPR012133">
    <property type="entry name" value="Alpha-hydoxy_acid_DH_FMN"/>
</dbReference>
<dbReference type="EMBL" id="RZYA01000008">
    <property type="protein sequence ID" value="RVU23194.1"/>
    <property type="molecule type" value="Genomic_DNA"/>
</dbReference>
<name>A0A437PMB9_9ACTN</name>
<dbReference type="InterPro" id="IPR000262">
    <property type="entry name" value="FMN-dep_DH"/>
</dbReference>
<feature type="domain" description="FMN hydroxy acid dehydrogenase" evidence="8">
    <location>
        <begin position="34"/>
        <end position="411"/>
    </location>
</feature>
<feature type="active site" description="Proton acceptor" evidence="6">
    <location>
        <position position="306"/>
    </location>
</feature>
<dbReference type="RefSeq" id="WP_127829478.1">
    <property type="nucleotide sequence ID" value="NZ_RZYA01000008.1"/>
</dbReference>
<gene>
    <name evidence="9" type="ORF">EOT10_19370</name>
</gene>
<dbReference type="Proteomes" id="UP000283128">
    <property type="component" value="Unassembled WGS sequence"/>
</dbReference>
<comment type="caution">
    <text evidence="9">The sequence shown here is derived from an EMBL/GenBank/DDBJ whole genome shotgun (WGS) entry which is preliminary data.</text>
</comment>
<feature type="binding site" evidence="7">
    <location>
        <position position="60"/>
    </location>
    <ligand>
        <name>glyoxylate</name>
        <dbReference type="ChEBI" id="CHEBI:36655"/>
    </ligand>
</feature>
<evidence type="ECO:0000256" key="3">
    <source>
        <dbReference type="ARBA" id="ARBA00022643"/>
    </source>
</evidence>
<dbReference type="InterPro" id="IPR013785">
    <property type="entry name" value="Aldolase_TIM"/>
</dbReference>
<keyword evidence="2 7" id="KW-0285">Flavoprotein</keyword>
<dbReference type="AlphaFoldDB" id="A0A437PMB9"/>
<dbReference type="PANTHER" id="PTHR10578:SF107">
    <property type="entry name" value="2-HYDROXYACID OXIDASE 1"/>
    <property type="match status" value="1"/>
</dbReference>
<evidence type="ECO:0000313" key="9">
    <source>
        <dbReference type="EMBL" id="RVU23194.1"/>
    </source>
</evidence>
<comment type="cofactor">
    <cofactor evidence="1">
        <name>FMN</name>
        <dbReference type="ChEBI" id="CHEBI:58210"/>
    </cofactor>
</comment>
<evidence type="ECO:0000256" key="6">
    <source>
        <dbReference type="PIRSR" id="PIRSR000138-1"/>
    </source>
</evidence>
<protein>
    <submittedName>
        <fullName evidence="9">Alpha-hydroxy-acid oxidizing protein</fullName>
    </submittedName>
</protein>
<organism evidence="9 10">
    <name type="scientific">Streptomyces antnestii</name>
    <dbReference type="NCBI Taxonomy" id="2494256"/>
    <lineage>
        <taxon>Bacteria</taxon>
        <taxon>Bacillati</taxon>
        <taxon>Actinomycetota</taxon>
        <taxon>Actinomycetes</taxon>
        <taxon>Kitasatosporales</taxon>
        <taxon>Streptomycetaceae</taxon>
        <taxon>Streptomyces</taxon>
    </lineage>
</organism>
<feature type="binding site" evidence="7">
    <location>
        <position position="164"/>
    </location>
    <ligand>
        <name>FMN</name>
        <dbReference type="ChEBI" id="CHEBI:58210"/>
    </ligand>
</feature>
<feature type="binding site" evidence="7">
    <location>
        <position position="309"/>
    </location>
    <ligand>
        <name>glyoxylate</name>
        <dbReference type="ChEBI" id="CHEBI:36655"/>
    </ligand>
</feature>
<dbReference type="InterPro" id="IPR008259">
    <property type="entry name" value="FMN_hydac_DH_AS"/>
</dbReference>
<dbReference type="PROSITE" id="PS00557">
    <property type="entry name" value="FMN_HYDROXY_ACID_DH_1"/>
    <property type="match status" value="1"/>
</dbReference>
<feature type="binding site" evidence="7">
    <location>
        <position position="142"/>
    </location>
    <ligand>
        <name>FMN</name>
        <dbReference type="ChEBI" id="CHEBI:58210"/>
    </ligand>
</feature>
<evidence type="ECO:0000256" key="1">
    <source>
        <dbReference type="ARBA" id="ARBA00001917"/>
    </source>
</evidence>
<comment type="similarity">
    <text evidence="5">Belongs to the FMN-dependent alpha-hydroxy acid dehydrogenase family.</text>
</comment>
<keyword evidence="3 7" id="KW-0288">FMN</keyword>
<dbReference type="Gene3D" id="3.20.20.70">
    <property type="entry name" value="Aldolase class I"/>
    <property type="match status" value="1"/>
</dbReference>
<dbReference type="GO" id="GO:0016614">
    <property type="term" value="F:oxidoreductase activity, acting on CH-OH group of donors"/>
    <property type="evidence" value="ECO:0007669"/>
    <property type="project" value="UniProtKB-ARBA"/>
</dbReference>
<dbReference type="CDD" id="cd02809">
    <property type="entry name" value="alpha_hydroxyacid_oxid_FMN"/>
    <property type="match status" value="1"/>
</dbReference>